<sequence>MHQLLDTDTSIPLVFLLLSSRHTYSIIPKNTNNLRTYLEIGYNAHSNTSHQSKN</sequence>
<reference evidence="1 2" key="1">
    <citation type="submission" date="2018-10" db="EMBL/GenBank/DDBJ databases">
        <authorList>
            <person name="Ekblom R."/>
            <person name="Jareborg N."/>
        </authorList>
    </citation>
    <scope>NUCLEOTIDE SEQUENCE [LARGE SCALE GENOMIC DNA]</scope>
    <source>
        <tissue evidence="1">Muscle</tissue>
    </source>
</reference>
<name>A0A9X9LEE8_GULGU</name>
<evidence type="ECO:0000313" key="2">
    <source>
        <dbReference type="Proteomes" id="UP000269945"/>
    </source>
</evidence>
<gene>
    <name evidence="1" type="ORF">BN2614_LOCUS4</name>
</gene>
<keyword evidence="2" id="KW-1185">Reference proteome</keyword>
<comment type="caution">
    <text evidence="1">The sequence shown here is derived from an EMBL/GenBank/DDBJ whole genome shotgun (WGS) entry which is preliminary data.</text>
</comment>
<protein>
    <submittedName>
        <fullName evidence="1">Uncharacterized protein</fullName>
    </submittedName>
</protein>
<proteinExistence type="predicted"/>
<accession>A0A9X9LEE8</accession>
<dbReference type="Proteomes" id="UP000269945">
    <property type="component" value="Unassembled WGS sequence"/>
</dbReference>
<organism evidence="1 2">
    <name type="scientific">Gulo gulo</name>
    <name type="common">Wolverine</name>
    <name type="synonym">Gluton</name>
    <dbReference type="NCBI Taxonomy" id="48420"/>
    <lineage>
        <taxon>Eukaryota</taxon>
        <taxon>Metazoa</taxon>
        <taxon>Chordata</taxon>
        <taxon>Craniata</taxon>
        <taxon>Vertebrata</taxon>
        <taxon>Euteleostomi</taxon>
        <taxon>Mammalia</taxon>
        <taxon>Eutheria</taxon>
        <taxon>Laurasiatheria</taxon>
        <taxon>Carnivora</taxon>
        <taxon>Caniformia</taxon>
        <taxon>Musteloidea</taxon>
        <taxon>Mustelidae</taxon>
        <taxon>Guloninae</taxon>
        <taxon>Gulo</taxon>
    </lineage>
</organism>
<dbReference type="EMBL" id="CYRY02001447">
    <property type="protein sequence ID" value="VCW66089.1"/>
    <property type="molecule type" value="Genomic_DNA"/>
</dbReference>
<evidence type="ECO:0000313" key="1">
    <source>
        <dbReference type="EMBL" id="VCW66089.1"/>
    </source>
</evidence>
<dbReference type="AlphaFoldDB" id="A0A9X9LEE8"/>